<reference evidence="6 7" key="1">
    <citation type="journal article" date="2019" name="Emerg. Microbes Infect.">
        <title>Comprehensive subspecies identification of 175 nontuberculous mycobacteria species based on 7547 genomic profiles.</title>
        <authorList>
            <person name="Matsumoto Y."/>
            <person name="Kinjo T."/>
            <person name="Motooka D."/>
            <person name="Nabeya D."/>
            <person name="Jung N."/>
            <person name="Uechi K."/>
            <person name="Horii T."/>
            <person name="Iida T."/>
            <person name="Fujita J."/>
            <person name="Nakamura S."/>
        </authorList>
    </citation>
    <scope>NUCLEOTIDE SEQUENCE [LARGE SCALE GENOMIC DNA]</scope>
    <source>
        <strain evidence="6 7">JCM 6399</strain>
    </source>
</reference>
<proteinExistence type="predicted"/>
<evidence type="ECO:0000313" key="6">
    <source>
        <dbReference type="EMBL" id="BBY95494.1"/>
    </source>
</evidence>
<dbReference type="PANTHER" id="PTHR48083">
    <property type="entry name" value="MEDIUM-CHAIN SPECIFIC ACYL-COA DEHYDROGENASE, MITOCHONDRIAL-RELATED"/>
    <property type="match status" value="1"/>
</dbReference>
<dbReference type="GO" id="GO:0005737">
    <property type="term" value="C:cytoplasm"/>
    <property type="evidence" value="ECO:0007669"/>
    <property type="project" value="TreeGrafter"/>
</dbReference>
<dbReference type="PANTHER" id="PTHR48083:SF37">
    <property type="entry name" value="DEHYDROGENASE, PUTATIVE-RELATED"/>
    <property type="match status" value="1"/>
</dbReference>
<organism evidence="6 7">
    <name type="scientific">Mycobacterium gallinarum</name>
    <dbReference type="NCBI Taxonomy" id="39689"/>
    <lineage>
        <taxon>Bacteria</taxon>
        <taxon>Bacillati</taxon>
        <taxon>Actinomycetota</taxon>
        <taxon>Actinomycetes</taxon>
        <taxon>Mycobacteriales</taxon>
        <taxon>Mycobacteriaceae</taxon>
        <taxon>Mycobacterium</taxon>
    </lineage>
</organism>
<evidence type="ECO:0000256" key="2">
    <source>
        <dbReference type="ARBA" id="ARBA00022827"/>
    </source>
</evidence>
<dbReference type="SUPFAM" id="SSF56645">
    <property type="entry name" value="Acyl-CoA dehydrogenase NM domain-like"/>
    <property type="match status" value="1"/>
</dbReference>
<protein>
    <submittedName>
        <fullName evidence="6">Acyl-CoA dehydrogenase</fullName>
    </submittedName>
</protein>
<sequence>MTSGLLSRWLDAGALELPLPGGGETARRWHRLAELAEVDVVAARLAEAHTDAVAIIAELGGYESKSGELYGVWAAESRDAVLSAHGDGGSTSLNGTKVWCSGAGLCTHALVTARLDSGERGLFAVDLRHAGVRPLPSGWRNPGMAESDTRSVQFSDVPATPVGRPGEYLSRPGFWHGAIGVAACWLGGARAVARPLYARAAQDSVDPHTLAHLGAVDAALAAGEAMLDSAAAAVDNDPLNRKGAAEMIARRTRAVIETAVEESIARTGRALGPTPLCQDAQHAKRVADLTVYVRQSHAERDLERLGVLAGAEL</sequence>
<evidence type="ECO:0000256" key="3">
    <source>
        <dbReference type="ARBA" id="ARBA00023002"/>
    </source>
</evidence>
<dbReference type="InterPro" id="IPR009100">
    <property type="entry name" value="AcylCoA_DH/oxidase_NM_dom_sf"/>
</dbReference>
<dbReference type="Proteomes" id="UP000465785">
    <property type="component" value="Chromosome"/>
</dbReference>
<evidence type="ECO:0000313" key="7">
    <source>
        <dbReference type="Proteomes" id="UP000465785"/>
    </source>
</evidence>
<dbReference type="AlphaFoldDB" id="A0A9W4B7V4"/>
<keyword evidence="7" id="KW-1185">Reference proteome</keyword>
<feature type="domain" description="Acyl-CoA oxidase/dehydrogenase middle" evidence="5">
    <location>
        <begin position="84"/>
        <end position="157"/>
    </location>
</feature>
<dbReference type="GO" id="GO:0033539">
    <property type="term" value="P:fatty acid beta-oxidation using acyl-CoA dehydrogenase"/>
    <property type="evidence" value="ECO:0007669"/>
    <property type="project" value="TreeGrafter"/>
</dbReference>
<dbReference type="InterPro" id="IPR006091">
    <property type="entry name" value="Acyl-CoA_Oxase/DH_mid-dom"/>
</dbReference>
<dbReference type="RefSeq" id="WP_163734700.1">
    <property type="nucleotide sequence ID" value="NZ_AP022601.1"/>
</dbReference>
<evidence type="ECO:0000256" key="4">
    <source>
        <dbReference type="SAM" id="MobiDB-lite"/>
    </source>
</evidence>
<keyword evidence="2" id="KW-0274">FAD</keyword>
<gene>
    <name evidence="6" type="ORF">MGALJ_51630</name>
</gene>
<name>A0A9W4B7V4_9MYCO</name>
<keyword evidence="3" id="KW-0560">Oxidoreductase</keyword>
<evidence type="ECO:0000256" key="1">
    <source>
        <dbReference type="ARBA" id="ARBA00022630"/>
    </source>
</evidence>
<dbReference type="InterPro" id="IPR046373">
    <property type="entry name" value="Acyl-CoA_Oxase/DH_mid-dom_sf"/>
</dbReference>
<accession>A0A9W4B7V4</accession>
<dbReference type="EMBL" id="AP022601">
    <property type="protein sequence ID" value="BBY95494.1"/>
    <property type="molecule type" value="Genomic_DNA"/>
</dbReference>
<dbReference type="GO" id="GO:0003995">
    <property type="term" value="F:acyl-CoA dehydrogenase activity"/>
    <property type="evidence" value="ECO:0007669"/>
    <property type="project" value="TreeGrafter"/>
</dbReference>
<dbReference type="Pfam" id="PF02770">
    <property type="entry name" value="Acyl-CoA_dh_M"/>
    <property type="match status" value="1"/>
</dbReference>
<dbReference type="Gene3D" id="2.40.110.10">
    <property type="entry name" value="Butyryl-CoA Dehydrogenase, subunit A, domain 2"/>
    <property type="match status" value="1"/>
</dbReference>
<dbReference type="KEGG" id="mgau:MGALJ_51630"/>
<keyword evidence="1" id="KW-0285">Flavoprotein</keyword>
<evidence type="ECO:0000259" key="5">
    <source>
        <dbReference type="Pfam" id="PF02770"/>
    </source>
</evidence>
<feature type="region of interest" description="Disordered" evidence="4">
    <location>
        <begin position="138"/>
        <end position="157"/>
    </location>
</feature>
<dbReference type="InterPro" id="IPR050741">
    <property type="entry name" value="Acyl-CoA_dehydrogenase"/>
</dbReference>